<name>A0A0C5WUP0_9GAMM</name>
<accession>A0A0C5WUP0</accession>
<dbReference type="KEGG" id="pgb:H744_2c2090"/>
<evidence type="ECO:0000313" key="2">
    <source>
        <dbReference type="Proteomes" id="UP000032303"/>
    </source>
</evidence>
<dbReference type="Proteomes" id="UP000032303">
    <property type="component" value="Chromosome 2"/>
</dbReference>
<keyword evidence="2" id="KW-1185">Reference proteome</keyword>
<evidence type="ECO:0000313" key="1">
    <source>
        <dbReference type="EMBL" id="AJR08754.1"/>
    </source>
</evidence>
<dbReference type="HOGENOM" id="CLU_917817_0_0_6"/>
<sequence>MIISPPSLKSSSWIELSYCHDTIKYRALLLINRRIVLCTHEKGKTKSRPKDGFFNISILMTVCQRVSTQRLLLCSDCREFRFTCIKTFNQIINGCLVIWLQAAHQHTLATGANNFTIFLKVEVQGNATAFSFNLNFGFCQLNSRREQIQTLKVELHAFVDHQRANSVNHNVFGFHQRHHDMREVHARELNVALGNLFDKCFVGGNFTFTCYMEVLFVSIINNSEVIEATMLCFQADAITDHACKFEAHFLTDASTGKHDGKQKIPRNAETFVIFIMNGIEIARDFFCKVTRLLTGKAEYTILF</sequence>
<protein>
    <submittedName>
        <fullName evidence="1">Uncharacterized protein</fullName>
    </submittedName>
</protein>
<organism evidence="1 2">
    <name type="scientific">Photobacterium gaetbulicola Gung47</name>
    <dbReference type="NCBI Taxonomy" id="658445"/>
    <lineage>
        <taxon>Bacteria</taxon>
        <taxon>Pseudomonadati</taxon>
        <taxon>Pseudomonadota</taxon>
        <taxon>Gammaproteobacteria</taxon>
        <taxon>Vibrionales</taxon>
        <taxon>Vibrionaceae</taxon>
        <taxon>Photobacterium</taxon>
    </lineage>
</organism>
<dbReference type="AlphaFoldDB" id="A0A0C5WUP0"/>
<proteinExistence type="predicted"/>
<reference evidence="1 2" key="1">
    <citation type="submission" date="2013-05" db="EMBL/GenBank/DDBJ databases">
        <title>Complete genome sequence of the lipase-producing bacterium Photobacterium gaetbulicola Gung47.</title>
        <authorList>
            <person name="Kim Y.-O."/>
        </authorList>
    </citation>
    <scope>NUCLEOTIDE SEQUENCE [LARGE SCALE GENOMIC DNA]</scope>
    <source>
        <strain evidence="1 2">Gung47</strain>
    </source>
</reference>
<dbReference type="EMBL" id="CP005974">
    <property type="protein sequence ID" value="AJR08754.1"/>
    <property type="molecule type" value="Genomic_DNA"/>
</dbReference>
<gene>
    <name evidence="1" type="ORF">H744_2c2090</name>
</gene>